<dbReference type="EMBL" id="CAAALY010027440">
    <property type="protein sequence ID" value="VEL16174.1"/>
    <property type="molecule type" value="Genomic_DNA"/>
</dbReference>
<accession>A0A3S5A007</accession>
<dbReference type="AlphaFoldDB" id="A0A3S5A007"/>
<comment type="caution">
    <text evidence="1">The sequence shown here is derived from an EMBL/GenBank/DDBJ whole genome shotgun (WGS) entry which is preliminary data.</text>
</comment>
<evidence type="ECO:0000313" key="1">
    <source>
        <dbReference type="EMBL" id="VEL16174.1"/>
    </source>
</evidence>
<name>A0A3S5A007_9PLAT</name>
<keyword evidence="2" id="KW-1185">Reference proteome</keyword>
<organism evidence="1 2">
    <name type="scientific">Protopolystoma xenopodis</name>
    <dbReference type="NCBI Taxonomy" id="117903"/>
    <lineage>
        <taxon>Eukaryota</taxon>
        <taxon>Metazoa</taxon>
        <taxon>Spiralia</taxon>
        <taxon>Lophotrochozoa</taxon>
        <taxon>Platyhelminthes</taxon>
        <taxon>Monogenea</taxon>
        <taxon>Polyopisthocotylea</taxon>
        <taxon>Polystomatidea</taxon>
        <taxon>Polystomatidae</taxon>
        <taxon>Protopolystoma</taxon>
    </lineage>
</organism>
<gene>
    <name evidence="1" type="ORF">PXEA_LOCUS9614</name>
</gene>
<protein>
    <submittedName>
        <fullName evidence="1">Uncharacterized protein</fullName>
    </submittedName>
</protein>
<evidence type="ECO:0000313" key="2">
    <source>
        <dbReference type="Proteomes" id="UP000784294"/>
    </source>
</evidence>
<dbReference type="Proteomes" id="UP000784294">
    <property type="component" value="Unassembled WGS sequence"/>
</dbReference>
<reference evidence="1" key="1">
    <citation type="submission" date="2018-11" db="EMBL/GenBank/DDBJ databases">
        <authorList>
            <consortium name="Pathogen Informatics"/>
        </authorList>
    </citation>
    <scope>NUCLEOTIDE SEQUENCE</scope>
</reference>
<proteinExistence type="predicted"/>
<sequence>MKSGGISLVDEEDWVFEFSLCSACRRWSNMDIEVGVKQAGATLSNIVGSGEQARGLVLKLAFLVHCIEDT</sequence>